<dbReference type="InterPro" id="IPR004568">
    <property type="entry name" value="Ppantetheine-prot_Trfase_dom"/>
</dbReference>
<evidence type="ECO:0000256" key="1">
    <source>
        <dbReference type="ARBA" id="ARBA00022516"/>
    </source>
</evidence>
<dbReference type="EC" id="2.7.8.7" evidence="8"/>
<comment type="subcellular location">
    <subcellularLocation>
        <location evidence="8">Cytoplasm</location>
    </subcellularLocation>
</comment>
<keyword evidence="5 8" id="KW-0460">Magnesium</keyword>
<keyword evidence="7 8" id="KW-0275">Fatty acid biosynthesis</keyword>
<evidence type="ECO:0000313" key="11">
    <source>
        <dbReference type="Proteomes" id="UP001144297"/>
    </source>
</evidence>
<comment type="similarity">
    <text evidence="8">Belongs to the P-Pant transferase superfamily. AcpS family.</text>
</comment>
<evidence type="ECO:0000256" key="7">
    <source>
        <dbReference type="ARBA" id="ARBA00023160"/>
    </source>
</evidence>
<sequence length="113" mass="12782">MIEGVGVDIVAVERIRKIYEKFGAKFLNKVFTEGEISYSFSHSNPFPHLAARFAVKEAVIKALKKQRGLTLKNIEVRNNSDGSPYVTIPGFYKKIFISISHEKNYTVAFVIIT</sequence>
<keyword evidence="2 8" id="KW-0808">Transferase</keyword>
<dbReference type="EMBL" id="BSDX01000001">
    <property type="protein sequence ID" value="GLI54095.1"/>
    <property type="molecule type" value="Genomic_DNA"/>
</dbReference>
<evidence type="ECO:0000256" key="6">
    <source>
        <dbReference type="ARBA" id="ARBA00023098"/>
    </source>
</evidence>
<dbReference type="NCBIfam" id="TIGR00516">
    <property type="entry name" value="acpS"/>
    <property type="match status" value="1"/>
</dbReference>
<accession>A0A9W6LLQ9</accession>
<evidence type="ECO:0000256" key="3">
    <source>
        <dbReference type="ARBA" id="ARBA00022723"/>
    </source>
</evidence>
<feature type="domain" description="4'-phosphopantetheinyl transferase" evidence="9">
    <location>
        <begin position="4"/>
        <end position="110"/>
    </location>
</feature>
<reference evidence="10" key="1">
    <citation type="submission" date="2022-12" db="EMBL/GenBank/DDBJ databases">
        <title>Reference genome sequencing for broad-spectrum identification of bacterial and archaeal isolates by mass spectrometry.</title>
        <authorList>
            <person name="Sekiguchi Y."/>
            <person name="Tourlousse D.M."/>
        </authorList>
    </citation>
    <scope>NUCLEOTIDE SEQUENCE</scope>
    <source>
        <strain evidence="10">TSL-P1</strain>
    </source>
</reference>
<dbReference type="Proteomes" id="UP001144297">
    <property type="component" value="Unassembled WGS sequence"/>
</dbReference>
<dbReference type="Gene3D" id="3.90.470.20">
    <property type="entry name" value="4'-phosphopantetheinyl transferase domain"/>
    <property type="match status" value="1"/>
</dbReference>
<dbReference type="GO" id="GO:0006633">
    <property type="term" value="P:fatty acid biosynthetic process"/>
    <property type="evidence" value="ECO:0007669"/>
    <property type="project" value="UniProtKB-UniRule"/>
</dbReference>
<keyword evidence="6 8" id="KW-0443">Lipid metabolism</keyword>
<proteinExistence type="inferred from homology"/>
<dbReference type="HAMAP" id="MF_00101">
    <property type="entry name" value="AcpS"/>
    <property type="match status" value="1"/>
</dbReference>
<keyword evidence="1 8" id="KW-0444">Lipid biosynthesis</keyword>
<keyword evidence="4 8" id="KW-0276">Fatty acid metabolism</keyword>
<dbReference type="InterPro" id="IPR037143">
    <property type="entry name" value="4-PPantetheinyl_Trfase_dom_sf"/>
</dbReference>
<evidence type="ECO:0000256" key="8">
    <source>
        <dbReference type="HAMAP-Rule" id="MF_00101"/>
    </source>
</evidence>
<organism evidence="10 11">
    <name type="scientific">Thermodesulfovibrio yellowstonii</name>
    <dbReference type="NCBI Taxonomy" id="28262"/>
    <lineage>
        <taxon>Bacteria</taxon>
        <taxon>Pseudomonadati</taxon>
        <taxon>Nitrospirota</taxon>
        <taxon>Thermodesulfovibrionia</taxon>
        <taxon>Thermodesulfovibrionales</taxon>
        <taxon>Thermodesulfovibrionaceae</taxon>
        <taxon>Thermodesulfovibrio</taxon>
    </lineage>
</organism>
<dbReference type="InterPro" id="IPR002582">
    <property type="entry name" value="ACPS"/>
</dbReference>
<feature type="binding site" evidence="8">
    <location>
        <position position="8"/>
    </location>
    <ligand>
        <name>Mg(2+)</name>
        <dbReference type="ChEBI" id="CHEBI:18420"/>
    </ligand>
</feature>
<keyword evidence="3 8" id="KW-0479">Metal-binding</keyword>
<dbReference type="GO" id="GO:0008897">
    <property type="term" value="F:holo-[acyl-carrier-protein] synthase activity"/>
    <property type="evidence" value="ECO:0007669"/>
    <property type="project" value="UniProtKB-UniRule"/>
</dbReference>
<dbReference type="InterPro" id="IPR008278">
    <property type="entry name" value="4-PPantetheinyl_Trfase_dom"/>
</dbReference>
<gene>
    <name evidence="8 10" type="primary">acpS</name>
    <name evidence="10" type="ORF">TISLANDTSLP1_17880</name>
</gene>
<name>A0A9W6LLQ9_9BACT</name>
<evidence type="ECO:0000256" key="4">
    <source>
        <dbReference type="ARBA" id="ARBA00022832"/>
    </source>
</evidence>
<evidence type="ECO:0000256" key="2">
    <source>
        <dbReference type="ARBA" id="ARBA00022679"/>
    </source>
</evidence>
<dbReference type="GO" id="GO:0005737">
    <property type="term" value="C:cytoplasm"/>
    <property type="evidence" value="ECO:0007669"/>
    <property type="project" value="UniProtKB-SubCell"/>
</dbReference>
<keyword evidence="11" id="KW-1185">Reference proteome</keyword>
<comment type="caution">
    <text evidence="10">The sequence shown here is derived from an EMBL/GenBank/DDBJ whole genome shotgun (WGS) entry which is preliminary data.</text>
</comment>
<comment type="function">
    <text evidence="8">Transfers the 4'-phosphopantetheine moiety from coenzyme A to a Ser of acyl-carrier-protein.</text>
</comment>
<dbReference type="Pfam" id="PF01648">
    <property type="entry name" value="ACPS"/>
    <property type="match status" value="1"/>
</dbReference>
<protein>
    <recommendedName>
        <fullName evidence="8">Holo-[acyl-carrier-protein] synthase</fullName>
        <shortName evidence="8">Holo-ACP synthase</shortName>
        <ecNumber evidence="8">2.7.8.7</ecNumber>
    </recommendedName>
    <alternativeName>
        <fullName evidence="8">4'-phosphopantetheinyl transferase AcpS</fullName>
    </alternativeName>
</protein>
<feature type="binding site" evidence="8">
    <location>
        <position position="57"/>
    </location>
    <ligand>
        <name>Mg(2+)</name>
        <dbReference type="ChEBI" id="CHEBI:18420"/>
    </ligand>
</feature>
<dbReference type="AlphaFoldDB" id="A0A9W6LLQ9"/>
<comment type="cofactor">
    <cofactor evidence="8">
        <name>Mg(2+)</name>
        <dbReference type="ChEBI" id="CHEBI:18420"/>
    </cofactor>
</comment>
<dbReference type="GO" id="GO:0000287">
    <property type="term" value="F:magnesium ion binding"/>
    <property type="evidence" value="ECO:0007669"/>
    <property type="project" value="UniProtKB-UniRule"/>
</dbReference>
<keyword evidence="8" id="KW-0963">Cytoplasm</keyword>
<evidence type="ECO:0000313" key="10">
    <source>
        <dbReference type="EMBL" id="GLI54095.1"/>
    </source>
</evidence>
<evidence type="ECO:0000256" key="5">
    <source>
        <dbReference type="ARBA" id="ARBA00022842"/>
    </source>
</evidence>
<evidence type="ECO:0000259" key="9">
    <source>
        <dbReference type="Pfam" id="PF01648"/>
    </source>
</evidence>
<comment type="catalytic activity">
    <reaction evidence="8">
        <text>apo-[ACP] + CoA = holo-[ACP] + adenosine 3',5'-bisphosphate + H(+)</text>
        <dbReference type="Rhea" id="RHEA:12068"/>
        <dbReference type="Rhea" id="RHEA-COMP:9685"/>
        <dbReference type="Rhea" id="RHEA-COMP:9690"/>
        <dbReference type="ChEBI" id="CHEBI:15378"/>
        <dbReference type="ChEBI" id="CHEBI:29999"/>
        <dbReference type="ChEBI" id="CHEBI:57287"/>
        <dbReference type="ChEBI" id="CHEBI:58343"/>
        <dbReference type="ChEBI" id="CHEBI:64479"/>
        <dbReference type="EC" id="2.7.8.7"/>
    </reaction>
</comment>
<dbReference type="SUPFAM" id="SSF56214">
    <property type="entry name" value="4'-phosphopantetheinyl transferase"/>
    <property type="match status" value="1"/>
</dbReference>
<dbReference type="NCBIfam" id="TIGR00556">
    <property type="entry name" value="pantethn_trn"/>
    <property type="match status" value="1"/>
</dbReference>